<dbReference type="PANTHER" id="PTHR46980:SF2">
    <property type="entry name" value="TRICALBIN-1-RELATED"/>
    <property type="match status" value="1"/>
</dbReference>
<evidence type="ECO:0000256" key="1">
    <source>
        <dbReference type="SAM" id="Phobius"/>
    </source>
</evidence>
<sequence length="320" mass="35519">MLVQDVASVCITFVVCSLPKNPKLQDGELLGIHTLNLSTVEFPVIQKQLPLHRNLSTPTTSGESSTLGSTLTSSIVFRCVSSVAGCSNLVPENPNFKGMPLPMPLASGSPAGSPCLITSSSPNIGPSVSPTRLTSSPQFSSIRRGSTGVLDMEEPHKKRGNTHWLHQAKTFLGSVHDHDGVRRQDVGDILASGLGLLELTIVRATDLVAKDLNGFSDPYCVVKVNGEVKYRTRIKKKTLDPYWNESIMTHLPKKNQFLVIENKNKNNCQVLSCISTHSHDRKNFVHKVCFEYFFFFSLQLKFPQFFLNFNLFMIFMVLLH</sequence>
<feature type="domain" description="C2" evidence="2">
    <location>
        <begin position="178"/>
        <end position="306"/>
    </location>
</feature>
<evidence type="ECO:0000313" key="4">
    <source>
        <dbReference type="Proteomes" id="UP000326759"/>
    </source>
</evidence>
<reference evidence="3 4" key="1">
    <citation type="journal article" date="2019" name="PLoS Biol.">
        <title>Sex chromosomes control vertical transmission of feminizing Wolbachia symbionts in an isopod.</title>
        <authorList>
            <person name="Becking T."/>
            <person name="Chebbi M.A."/>
            <person name="Giraud I."/>
            <person name="Moumen B."/>
            <person name="Laverre T."/>
            <person name="Caubet Y."/>
            <person name="Peccoud J."/>
            <person name="Gilbert C."/>
            <person name="Cordaux R."/>
        </authorList>
    </citation>
    <scope>NUCLEOTIDE SEQUENCE [LARGE SCALE GENOMIC DNA]</scope>
    <source>
        <strain evidence="3">ANa2</strain>
        <tissue evidence="3">Whole body excluding digestive tract and cuticle</tissue>
    </source>
</reference>
<dbReference type="InterPro" id="IPR035892">
    <property type="entry name" value="C2_domain_sf"/>
</dbReference>
<evidence type="ECO:0000313" key="3">
    <source>
        <dbReference type="EMBL" id="KAB7497455.1"/>
    </source>
</evidence>
<organism evidence="3 4">
    <name type="scientific">Armadillidium nasatum</name>
    <dbReference type="NCBI Taxonomy" id="96803"/>
    <lineage>
        <taxon>Eukaryota</taxon>
        <taxon>Metazoa</taxon>
        <taxon>Ecdysozoa</taxon>
        <taxon>Arthropoda</taxon>
        <taxon>Crustacea</taxon>
        <taxon>Multicrustacea</taxon>
        <taxon>Malacostraca</taxon>
        <taxon>Eumalacostraca</taxon>
        <taxon>Peracarida</taxon>
        <taxon>Isopoda</taxon>
        <taxon>Oniscidea</taxon>
        <taxon>Crinocheta</taxon>
        <taxon>Armadillidiidae</taxon>
        <taxon>Armadillidium</taxon>
    </lineage>
</organism>
<keyword evidence="1" id="KW-0472">Membrane</keyword>
<keyword evidence="1" id="KW-1133">Transmembrane helix</keyword>
<dbReference type="OrthoDB" id="6365347at2759"/>
<dbReference type="CDD" id="cd00030">
    <property type="entry name" value="C2"/>
    <property type="match status" value="1"/>
</dbReference>
<feature type="transmembrane region" description="Helical" evidence="1">
    <location>
        <begin position="292"/>
        <end position="319"/>
    </location>
</feature>
<dbReference type="Pfam" id="PF00168">
    <property type="entry name" value="C2"/>
    <property type="match status" value="1"/>
</dbReference>
<proteinExistence type="predicted"/>
<gene>
    <name evidence="3" type="ORF">Anas_09623</name>
</gene>
<dbReference type="AlphaFoldDB" id="A0A5N5SU67"/>
<dbReference type="PANTHER" id="PTHR46980">
    <property type="entry name" value="TRICALBIN-1-RELATED"/>
    <property type="match status" value="1"/>
</dbReference>
<keyword evidence="4" id="KW-1185">Reference proteome</keyword>
<protein>
    <recommendedName>
        <fullName evidence="2">C2 domain-containing protein</fullName>
    </recommendedName>
</protein>
<dbReference type="InterPro" id="IPR052455">
    <property type="entry name" value="Tricalbin_domain"/>
</dbReference>
<dbReference type="SMART" id="SM00239">
    <property type="entry name" value="C2"/>
    <property type="match status" value="1"/>
</dbReference>
<dbReference type="EMBL" id="SEYY01020259">
    <property type="protein sequence ID" value="KAB7497455.1"/>
    <property type="molecule type" value="Genomic_DNA"/>
</dbReference>
<dbReference type="InterPro" id="IPR000008">
    <property type="entry name" value="C2_dom"/>
</dbReference>
<name>A0A5N5SU67_9CRUS</name>
<accession>A0A5N5SU67</accession>
<dbReference type="PROSITE" id="PS50004">
    <property type="entry name" value="C2"/>
    <property type="match status" value="1"/>
</dbReference>
<dbReference type="Proteomes" id="UP000326759">
    <property type="component" value="Unassembled WGS sequence"/>
</dbReference>
<dbReference type="Gene3D" id="2.60.40.150">
    <property type="entry name" value="C2 domain"/>
    <property type="match status" value="1"/>
</dbReference>
<dbReference type="SUPFAM" id="SSF49562">
    <property type="entry name" value="C2 domain (Calcium/lipid-binding domain, CaLB)"/>
    <property type="match status" value="1"/>
</dbReference>
<comment type="caution">
    <text evidence="3">The sequence shown here is derived from an EMBL/GenBank/DDBJ whole genome shotgun (WGS) entry which is preliminary data.</text>
</comment>
<keyword evidence="1" id="KW-0812">Transmembrane</keyword>
<evidence type="ECO:0000259" key="2">
    <source>
        <dbReference type="PROSITE" id="PS50004"/>
    </source>
</evidence>